<feature type="transmembrane region" description="Helical" evidence="1">
    <location>
        <begin position="99"/>
        <end position="123"/>
    </location>
</feature>
<sequence>MSMPLYILQLILGLMFYTLIGQAVLAAFLGMRRMHNGIYLAMEKVVWGPKRLAGLLLPSFQSMLAQRALAALVAAITWFTVIPKVAPVLAYWGQLRMEYLVATWLLLLVLLLGFALTVPALWLKSFTRGLLAMGLIALVERALVFLFRSQGWLG</sequence>
<dbReference type="AlphaFoldDB" id="A0A286D8I1"/>
<name>A0A286D8I1_9GAMM</name>
<keyword evidence="1" id="KW-0812">Transmembrane</keyword>
<organism evidence="2 3">
    <name type="scientific">Pseudoxanthomonas wuyuanensis</name>
    <dbReference type="NCBI Taxonomy" id="1073196"/>
    <lineage>
        <taxon>Bacteria</taxon>
        <taxon>Pseudomonadati</taxon>
        <taxon>Pseudomonadota</taxon>
        <taxon>Gammaproteobacteria</taxon>
        <taxon>Lysobacterales</taxon>
        <taxon>Lysobacteraceae</taxon>
        <taxon>Pseudoxanthomonas</taxon>
    </lineage>
</organism>
<proteinExistence type="predicted"/>
<protein>
    <submittedName>
        <fullName evidence="2">Uncharacterized protein</fullName>
    </submittedName>
</protein>
<keyword evidence="1" id="KW-1133">Transmembrane helix</keyword>
<evidence type="ECO:0000256" key="1">
    <source>
        <dbReference type="SAM" id="Phobius"/>
    </source>
</evidence>
<evidence type="ECO:0000313" key="3">
    <source>
        <dbReference type="Proteomes" id="UP000219374"/>
    </source>
</evidence>
<accession>A0A286D8I1</accession>
<keyword evidence="1" id="KW-0472">Membrane</keyword>
<feature type="transmembrane region" description="Helical" evidence="1">
    <location>
        <begin position="6"/>
        <end position="31"/>
    </location>
</feature>
<evidence type="ECO:0000313" key="2">
    <source>
        <dbReference type="EMBL" id="SOD54944.1"/>
    </source>
</evidence>
<keyword evidence="3" id="KW-1185">Reference proteome</keyword>
<gene>
    <name evidence="2" type="ORF">SAMN06296416_105217</name>
</gene>
<dbReference type="RefSeq" id="WP_097122209.1">
    <property type="nucleotide sequence ID" value="NZ_OCND01000005.1"/>
</dbReference>
<dbReference type="EMBL" id="OCND01000005">
    <property type="protein sequence ID" value="SOD54944.1"/>
    <property type="molecule type" value="Genomic_DNA"/>
</dbReference>
<dbReference type="Proteomes" id="UP000219374">
    <property type="component" value="Unassembled WGS sequence"/>
</dbReference>
<feature type="transmembrane region" description="Helical" evidence="1">
    <location>
        <begin position="130"/>
        <end position="147"/>
    </location>
</feature>
<reference evidence="2 3" key="1">
    <citation type="submission" date="2017-09" db="EMBL/GenBank/DDBJ databases">
        <authorList>
            <person name="Ehlers B."/>
            <person name="Leendertz F.H."/>
        </authorList>
    </citation>
    <scope>NUCLEOTIDE SEQUENCE [LARGE SCALE GENOMIC DNA]</scope>
    <source>
        <strain evidence="2 3">CGMCC 1.10978</strain>
    </source>
</reference>